<proteinExistence type="predicted"/>
<accession>A0A9Q3BT27</accession>
<keyword evidence="3" id="KW-1185">Reference proteome</keyword>
<comment type="caution">
    <text evidence="2">The sequence shown here is derived from an EMBL/GenBank/DDBJ whole genome shotgun (WGS) entry which is preliminary data.</text>
</comment>
<feature type="region of interest" description="Disordered" evidence="1">
    <location>
        <begin position="68"/>
        <end position="95"/>
    </location>
</feature>
<organism evidence="2 3">
    <name type="scientific">Austropuccinia psidii MF-1</name>
    <dbReference type="NCBI Taxonomy" id="1389203"/>
    <lineage>
        <taxon>Eukaryota</taxon>
        <taxon>Fungi</taxon>
        <taxon>Dikarya</taxon>
        <taxon>Basidiomycota</taxon>
        <taxon>Pucciniomycotina</taxon>
        <taxon>Pucciniomycetes</taxon>
        <taxon>Pucciniales</taxon>
        <taxon>Sphaerophragmiaceae</taxon>
        <taxon>Austropuccinia</taxon>
    </lineage>
</organism>
<evidence type="ECO:0000313" key="2">
    <source>
        <dbReference type="EMBL" id="MBW0470387.1"/>
    </source>
</evidence>
<evidence type="ECO:0000256" key="1">
    <source>
        <dbReference type="SAM" id="MobiDB-lite"/>
    </source>
</evidence>
<dbReference type="Proteomes" id="UP000765509">
    <property type="component" value="Unassembled WGS sequence"/>
</dbReference>
<dbReference type="EMBL" id="AVOT02002447">
    <property type="protein sequence ID" value="MBW0470387.1"/>
    <property type="molecule type" value="Genomic_DNA"/>
</dbReference>
<name>A0A9Q3BT27_9BASI</name>
<sequence>MTNLFNMMYLLDLAKPLASSTQSPSIIILNTTPPPDAKLGPSKHPRMALPEDWEPMVKPFGNIKTPQAEVYPGYSKKPQMTSDEDLDPKWRHSLN</sequence>
<gene>
    <name evidence="2" type="ORF">O181_010102</name>
</gene>
<evidence type="ECO:0000313" key="3">
    <source>
        <dbReference type="Proteomes" id="UP000765509"/>
    </source>
</evidence>
<protein>
    <submittedName>
        <fullName evidence="2">Uncharacterized protein</fullName>
    </submittedName>
</protein>
<reference evidence="2" key="1">
    <citation type="submission" date="2021-03" db="EMBL/GenBank/DDBJ databases">
        <title>Draft genome sequence of rust myrtle Austropuccinia psidii MF-1, a brazilian biotype.</title>
        <authorList>
            <person name="Quecine M.C."/>
            <person name="Pachon D.M.R."/>
            <person name="Bonatelli M.L."/>
            <person name="Correr F.H."/>
            <person name="Franceschini L.M."/>
            <person name="Leite T.F."/>
            <person name="Margarido G.R.A."/>
            <person name="Almeida C.A."/>
            <person name="Ferrarezi J.A."/>
            <person name="Labate C.A."/>
        </authorList>
    </citation>
    <scope>NUCLEOTIDE SEQUENCE</scope>
    <source>
        <strain evidence="2">MF-1</strain>
    </source>
</reference>
<dbReference type="AlphaFoldDB" id="A0A9Q3BT27"/>